<accession>A0AA38VV85</accession>
<name>A0AA38VV85_9PEZI</name>
<dbReference type="SUPFAM" id="SSF48452">
    <property type="entry name" value="TPR-like"/>
    <property type="match status" value="1"/>
</dbReference>
<proteinExistence type="predicted"/>
<evidence type="ECO:0000313" key="3">
    <source>
        <dbReference type="Proteomes" id="UP001174691"/>
    </source>
</evidence>
<feature type="repeat" description="TPR" evidence="1">
    <location>
        <begin position="86"/>
        <end position="119"/>
    </location>
</feature>
<dbReference type="EMBL" id="JANBVN010000058">
    <property type="protein sequence ID" value="KAJ9152236.1"/>
    <property type="molecule type" value="Genomic_DNA"/>
</dbReference>
<keyword evidence="1" id="KW-0802">TPR repeat</keyword>
<sequence>MEEHGKAEVRIQKALDLYKTLRSEDELRFQYSMQYRDLSYIRVYQGRIAEVLALSKRAHDFCIPGEAKDVLARRISIRGENHSNVATSYYWVGILHRESGDLDKAEYSLRQALKLKDTSDWDSNNVARAQYVLGLVLRASGQATEAEELEHLAYRMVPTDYRNRAADPKKRLKIYDLMVSLPLSDRYGRVEA</sequence>
<evidence type="ECO:0000313" key="2">
    <source>
        <dbReference type="EMBL" id="KAJ9152236.1"/>
    </source>
</evidence>
<evidence type="ECO:0000256" key="1">
    <source>
        <dbReference type="PROSITE-ProRule" id="PRU00339"/>
    </source>
</evidence>
<gene>
    <name evidence="2" type="ORF">NKR19_g4622</name>
</gene>
<comment type="caution">
    <text evidence="2">The sequence shown here is derived from an EMBL/GenBank/DDBJ whole genome shotgun (WGS) entry which is preliminary data.</text>
</comment>
<reference evidence="2" key="1">
    <citation type="submission" date="2022-07" db="EMBL/GenBank/DDBJ databases">
        <title>Fungi with potential for degradation of polypropylene.</title>
        <authorList>
            <person name="Gostincar C."/>
        </authorList>
    </citation>
    <scope>NUCLEOTIDE SEQUENCE</scope>
    <source>
        <strain evidence="2">EXF-13287</strain>
    </source>
</reference>
<dbReference type="Pfam" id="PF13181">
    <property type="entry name" value="TPR_8"/>
    <property type="match status" value="1"/>
</dbReference>
<keyword evidence="3" id="KW-1185">Reference proteome</keyword>
<dbReference type="PROSITE" id="PS50005">
    <property type="entry name" value="TPR"/>
    <property type="match status" value="1"/>
</dbReference>
<evidence type="ECO:0008006" key="4">
    <source>
        <dbReference type="Google" id="ProtNLM"/>
    </source>
</evidence>
<dbReference type="Gene3D" id="1.25.40.10">
    <property type="entry name" value="Tetratricopeptide repeat domain"/>
    <property type="match status" value="1"/>
</dbReference>
<protein>
    <recommendedName>
        <fullName evidence="4">MalT-like TPR region domain-containing protein</fullName>
    </recommendedName>
</protein>
<dbReference type="AlphaFoldDB" id="A0AA38VV85"/>
<dbReference type="InterPro" id="IPR019734">
    <property type="entry name" value="TPR_rpt"/>
</dbReference>
<organism evidence="2 3">
    <name type="scientific">Coniochaeta hoffmannii</name>
    <dbReference type="NCBI Taxonomy" id="91930"/>
    <lineage>
        <taxon>Eukaryota</taxon>
        <taxon>Fungi</taxon>
        <taxon>Dikarya</taxon>
        <taxon>Ascomycota</taxon>
        <taxon>Pezizomycotina</taxon>
        <taxon>Sordariomycetes</taxon>
        <taxon>Sordariomycetidae</taxon>
        <taxon>Coniochaetales</taxon>
        <taxon>Coniochaetaceae</taxon>
        <taxon>Coniochaeta</taxon>
    </lineage>
</organism>
<dbReference type="InterPro" id="IPR011990">
    <property type="entry name" value="TPR-like_helical_dom_sf"/>
</dbReference>
<dbReference type="Proteomes" id="UP001174691">
    <property type="component" value="Unassembled WGS sequence"/>
</dbReference>